<evidence type="ECO:0000313" key="6">
    <source>
        <dbReference type="Proteomes" id="UP000192342"/>
    </source>
</evidence>
<evidence type="ECO:0000256" key="3">
    <source>
        <dbReference type="RuleBase" id="RU000363"/>
    </source>
</evidence>
<dbReference type="Proteomes" id="UP000192342">
    <property type="component" value="Unassembled WGS sequence"/>
</dbReference>
<dbReference type="PRINTS" id="PR00081">
    <property type="entry name" value="GDHRDH"/>
</dbReference>
<dbReference type="InterPro" id="IPR057326">
    <property type="entry name" value="KR_dom"/>
</dbReference>
<gene>
    <name evidence="5" type="ORF">ATO7_12273</name>
</gene>
<name>A0A1Y1SBQ3_9GAMM</name>
<dbReference type="InterPro" id="IPR036291">
    <property type="entry name" value="NAD(P)-bd_dom_sf"/>
</dbReference>
<protein>
    <submittedName>
        <fullName evidence="5">Short chain dehydrogenase</fullName>
    </submittedName>
</protein>
<evidence type="ECO:0000256" key="2">
    <source>
        <dbReference type="ARBA" id="ARBA00023002"/>
    </source>
</evidence>
<reference evidence="5 6" key="1">
    <citation type="submission" date="2013-04" db="EMBL/GenBank/DDBJ databases">
        <title>Oceanococcus atlanticus 22II-S10r2 Genome Sequencing.</title>
        <authorList>
            <person name="Lai Q."/>
            <person name="Li G."/>
            <person name="Shao Z."/>
        </authorList>
    </citation>
    <scope>NUCLEOTIDE SEQUENCE [LARGE SCALE GENOMIC DNA]</scope>
    <source>
        <strain evidence="5 6">22II-S10r2</strain>
    </source>
</reference>
<evidence type="ECO:0000259" key="4">
    <source>
        <dbReference type="SMART" id="SM00822"/>
    </source>
</evidence>
<dbReference type="PANTHER" id="PTHR44196:SF1">
    <property type="entry name" value="DEHYDROGENASE_REDUCTASE SDR FAMILY MEMBER 7B"/>
    <property type="match status" value="1"/>
</dbReference>
<dbReference type="STRING" id="1317117.ATO7_12273"/>
<dbReference type="RefSeq" id="WP_083562140.1">
    <property type="nucleotide sequence ID" value="NZ_AQQV01000003.1"/>
</dbReference>
<dbReference type="OrthoDB" id="9803628at2"/>
<dbReference type="EMBL" id="AQQV01000003">
    <property type="protein sequence ID" value="ORE86070.1"/>
    <property type="molecule type" value="Genomic_DNA"/>
</dbReference>
<dbReference type="Gene3D" id="3.40.50.720">
    <property type="entry name" value="NAD(P)-binding Rossmann-like Domain"/>
    <property type="match status" value="1"/>
</dbReference>
<organism evidence="5 6">
    <name type="scientific">Oceanococcus atlanticus</name>
    <dbReference type="NCBI Taxonomy" id="1317117"/>
    <lineage>
        <taxon>Bacteria</taxon>
        <taxon>Pseudomonadati</taxon>
        <taxon>Pseudomonadota</taxon>
        <taxon>Gammaproteobacteria</taxon>
        <taxon>Chromatiales</taxon>
        <taxon>Oceanococcaceae</taxon>
        <taxon>Oceanococcus</taxon>
    </lineage>
</organism>
<keyword evidence="2" id="KW-0560">Oxidoreductase</keyword>
<dbReference type="InterPro" id="IPR020904">
    <property type="entry name" value="Sc_DH/Rdtase_CS"/>
</dbReference>
<comment type="similarity">
    <text evidence="1 3">Belongs to the short-chain dehydrogenases/reductases (SDR) family.</text>
</comment>
<dbReference type="InterPro" id="IPR002347">
    <property type="entry name" value="SDR_fam"/>
</dbReference>
<keyword evidence="6" id="KW-1185">Reference proteome</keyword>
<comment type="caution">
    <text evidence="5">The sequence shown here is derived from an EMBL/GenBank/DDBJ whole genome shotgun (WGS) entry which is preliminary data.</text>
</comment>
<dbReference type="SMART" id="SM00822">
    <property type="entry name" value="PKS_KR"/>
    <property type="match status" value="1"/>
</dbReference>
<dbReference type="PROSITE" id="PS00061">
    <property type="entry name" value="ADH_SHORT"/>
    <property type="match status" value="1"/>
</dbReference>
<dbReference type="GO" id="GO:0016491">
    <property type="term" value="F:oxidoreductase activity"/>
    <property type="evidence" value="ECO:0007669"/>
    <property type="project" value="UniProtKB-KW"/>
</dbReference>
<sequence>MSVYIITGAASGLGWELAQRVFAQGHELVMTDMNEQLLAQRGDELNDAQRVVCVAGDITDDTLQQRLLAQTEASFGRLDVLINNAGITHRSRVADTDPAVFAKVMAVDWQAPVKLCCQALPLLRASRGQIINIGSMAGWMPVPGRAAYCAAKSALAQFFEVLRIEVEDQGIRVLNVYPSFLDTPIEHNALGADGQPAKHARSTVGVMRDAGWMAERILDAQARGKAWIFGDRLSWFGSVLWRVWPARYLRIVRKRFAVELSA</sequence>
<dbReference type="GO" id="GO:0016020">
    <property type="term" value="C:membrane"/>
    <property type="evidence" value="ECO:0007669"/>
    <property type="project" value="TreeGrafter"/>
</dbReference>
<accession>A0A1Y1SBQ3</accession>
<evidence type="ECO:0000313" key="5">
    <source>
        <dbReference type="EMBL" id="ORE86070.1"/>
    </source>
</evidence>
<dbReference type="PRINTS" id="PR00080">
    <property type="entry name" value="SDRFAMILY"/>
</dbReference>
<dbReference type="Pfam" id="PF00106">
    <property type="entry name" value="adh_short"/>
    <property type="match status" value="1"/>
</dbReference>
<dbReference type="PANTHER" id="PTHR44196">
    <property type="entry name" value="DEHYDROGENASE/REDUCTASE SDR FAMILY MEMBER 7B"/>
    <property type="match status" value="1"/>
</dbReference>
<dbReference type="NCBIfam" id="NF004825">
    <property type="entry name" value="PRK06181.1"/>
    <property type="match status" value="1"/>
</dbReference>
<evidence type="ECO:0000256" key="1">
    <source>
        <dbReference type="ARBA" id="ARBA00006484"/>
    </source>
</evidence>
<feature type="domain" description="Ketoreductase" evidence="4">
    <location>
        <begin position="2"/>
        <end position="183"/>
    </location>
</feature>
<dbReference type="SUPFAM" id="SSF51735">
    <property type="entry name" value="NAD(P)-binding Rossmann-fold domains"/>
    <property type="match status" value="1"/>
</dbReference>
<proteinExistence type="inferred from homology"/>
<dbReference type="AlphaFoldDB" id="A0A1Y1SBQ3"/>